<sequence length="81" mass="9137">MSKTSFNINPSAFLTTALSTAFLSCAAQVAEATRRRRQTSRARGCALQEMPDHILKDIGVTRFEIEYIVKSGRACRWRQSE</sequence>
<evidence type="ECO:0000256" key="1">
    <source>
        <dbReference type="SAM" id="SignalP"/>
    </source>
</evidence>
<dbReference type="Proteomes" id="UP000231987">
    <property type="component" value="Unassembled WGS sequence"/>
</dbReference>
<organism evidence="3 4">
    <name type="scientific">Rhizobium meliloti</name>
    <name type="common">Ensifer meliloti</name>
    <name type="synonym">Sinorhizobium meliloti</name>
    <dbReference type="NCBI Taxonomy" id="382"/>
    <lineage>
        <taxon>Bacteria</taxon>
        <taxon>Pseudomonadati</taxon>
        <taxon>Pseudomonadota</taxon>
        <taxon>Alphaproteobacteria</taxon>
        <taxon>Hyphomicrobiales</taxon>
        <taxon>Rhizobiaceae</taxon>
        <taxon>Sinorhizobium/Ensifer group</taxon>
        <taxon>Sinorhizobium</taxon>
    </lineage>
</organism>
<dbReference type="AlphaFoldDB" id="A0A2J0Z1F8"/>
<feature type="signal peptide" evidence="1">
    <location>
        <begin position="1"/>
        <end position="26"/>
    </location>
</feature>
<evidence type="ECO:0000313" key="3">
    <source>
        <dbReference type="EMBL" id="PJR14360.1"/>
    </source>
</evidence>
<feature type="domain" description="YjiS-like" evidence="2">
    <location>
        <begin position="34"/>
        <end position="66"/>
    </location>
</feature>
<dbReference type="Pfam" id="PF06568">
    <property type="entry name" value="YjiS-like"/>
    <property type="match status" value="1"/>
</dbReference>
<dbReference type="RefSeq" id="WP_100672303.1">
    <property type="nucleotide sequence ID" value="NZ_JAHVCK010000006.1"/>
</dbReference>
<comment type="caution">
    <text evidence="3">The sequence shown here is derived from an EMBL/GenBank/DDBJ whole genome shotgun (WGS) entry which is preliminary data.</text>
</comment>
<reference evidence="3 4" key="1">
    <citation type="submission" date="2017-06" db="EMBL/GenBank/DDBJ databases">
        <title>Ensifer strains isolated from leguminous trees and herbs display diverse denitrification phenotypes with some acting as strong N2O sinks.</title>
        <authorList>
            <person name="Woliy K."/>
            <person name="Mania D."/>
            <person name="Bakken L.R."/>
            <person name="Frostegard A."/>
        </authorList>
    </citation>
    <scope>NUCLEOTIDE SEQUENCE [LARGE SCALE GENOMIC DNA]</scope>
    <source>
        <strain evidence="3 4">AC50a</strain>
    </source>
</reference>
<accession>A0A2J0Z1F8</accession>
<name>A0A2J0Z1F8_RHIML</name>
<feature type="chain" id="PRO_5014344628" description="YjiS-like domain-containing protein" evidence="1">
    <location>
        <begin position="27"/>
        <end position="81"/>
    </location>
</feature>
<dbReference type="InterPro" id="IPR009506">
    <property type="entry name" value="YjiS-like"/>
</dbReference>
<gene>
    <name evidence="3" type="ORF">CEJ86_14935</name>
</gene>
<protein>
    <recommendedName>
        <fullName evidence="2">YjiS-like domain-containing protein</fullName>
    </recommendedName>
</protein>
<dbReference type="PROSITE" id="PS51257">
    <property type="entry name" value="PROKAR_LIPOPROTEIN"/>
    <property type="match status" value="1"/>
</dbReference>
<evidence type="ECO:0000259" key="2">
    <source>
        <dbReference type="Pfam" id="PF06568"/>
    </source>
</evidence>
<keyword evidence="1" id="KW-0732">Signal</keyword>
<dbReference type="EMBL" id="NJGD01000006">
    <property type="protein sequence ID" value="PJR14360.1"/>
    <property type="molecule type" value="Genomic_DNA"/>
</dbReference>
<proteinExistence type="predicted"/>
<evidence type="ECO:0000313" key="4">
    <source>
        <dbReference type="Proteomes" id="UP000231987"/>
    </source>
</evidence>